<proteinExistence type="predicted"/>
<dbReference type="Proteomes" id="UP000029843">
    <property type="component" value="Unassembled WGS sequence"/>
</dbReference>
<dbReference type="AlphaFoldDB" id="A0A099KVU6"/>
<organism evidence="1 2">
    <name type="scientific">Colwellia psychrerythraea</name>
    <name type="common">Vibrio psychroerythus</name>
    <dbReference type="NCBI Taxonomy" id="28229"/>
    <lineage>
        <taxon>Bacteria</taxon>
        <taxon>Pseudomonadati</taxon>
        <taxon>Pseudomonadota</taxon>
        <taxon>Gammaproteobacteria</taxon>
        <taxon>Alteromonadales</taxon>
        <taxon>Colwelliaceae</taxon>
        <taxon>Colwellia</taxon>
    </lineage>
</organism>
<reference evidence="1 2" key="1">
    <citation type="submission" date="2014-08" db="EMBL/GenBank/DDBJ databases">
        <title>Genomic and Phenotypic Diversity of Colwellia psychrerythraea strains from Disparate Marine Basins.</title>
        <authorList>
            <person name="Techtmann S.M."/>
            <person name="Stelling S.C."/>
            <person name="Utturkar S.M."/>
            <person name="Alshibli N."/>
            <person name="Harris A."/>
            <person name="Brown S.D."/>
            <person name="Hazen T.C."/>
        </authorList>
    </citation>
    <scope>NUCLEOTIDE SEQUENCE [LARGE SCALE GENOMIC DNA]</scope>
    <source>
        <strain evidence="1 2">ND2E</strain>
    </source>
</reference>
<evidence type="ECO:0000313" key="1">
    <source>
        <dbReference type="EMBL" id="KGJ94681.1"/>
    </source>
</evidence>
<dbReference type="PATRIC" id="fig|28229.4.peg.889"/>
<gene>
    <name evidence="1" type="ORF">ND2E_1870</name>
</gene>
<name>A0A099KVU6_COLPS</name>
<protein>
    <submittedName>
        <fullName evidence="1">Uncharacterized protein</fullName>
    </submittedName>
</protein>
<dbReference type="EMBL" id="JQED01000005">
    <property type="protein sequence ID" value="KGJ94681.1"/>
    <property type="molecule type" value="Genomic_DNA"/>
</dbReference>
<comment type="caution">
    <text evidence="1">The sequence shown here is derived from an EMBL/GenBank/DDBJ whole genome shotgun (WGS) entry which is preliminary data.</text>
</comment>
<sequence length="38" mass="4267">MYTHVTSKCQIQLELETPLGEAVIEENSYSIVEINNVA</sequence>
<evidence type="ECO:0000313" key="2">
    <source>
        <dbReference type="Proteomes" id="UP000029843"/>
    </source>
</evidence>
<accession>A0A099KVU6</accession>